<feature type="compositionally biased region" description="Polar residues" evidence="1">
    <location>
        <begin position="442"/>
        <end position="455"/>
    </location>
</feature>
<dbReference type="GeneID" id="81376510"/>
<evidence type="ECO:0000313" key="2">
    <source>
        <dbReference type="EMBL" id="KAJ5376007.1"/>
    </source>
</evidence>
<dbReference type="OrthoDB" id="25896at2759"/>
<feature type="region of interest" description="Disordered" evidence="1">
    <location>
        <begin position="388"/>
        <end position="455"/>
    </location>
</feature>
<dbReference type="AlphaFoldDB" id="A0A9W9SD93"/>
<evidence type="ECO:0000256" key="1">
    <source>
        <dbReference type="SAM" id="MobiDB-lite"/>
    </source>
</evidence>
<keyword evidence="3" id="KW-1185">Reference proteome</keyword>
<feature type="region of interest" description="Disordered" evidence="1">
    <location>
        <begin position="272"/>
        <end position="338"/>
    </location>
</feature>
<dbReference type="RefSeq" id="XP_056481037.1">
    <property type="nucleotide sequence ID" value="XM_056637530.1"/>
</dbReference>
<feature type="compositionally biased region" description="Polar residues" evidence="1">
    <location>
        <begin position="229"/>
        <end position="243"/>
    </location>
</feature>
<comment type="caution">
    <text evidence="2">The sequence shown here is derived from an EMBL/GenBank/DDBJ whole genome shotgun (WGS) entry which is preliminary data.</text>
</comment>
<protein>
    <submittedName>
        <fullName evidence="2">Uncharacterized protein</fullName>
    </submittedName>
</protein>
<gene>
    <name evidence="2" type="ORF">N7509_012893</name>
</gene>
<feature type="compositionally biased region" description="Basic and acidic residues" evidence="1">
    <location>
        <begin position="275"/>
        <end position="291"/>
    </location>
</feature>
<dbReference type="EMBL" id="JAPZBU010000012">
    <property type="protein sequence ID" value="KAJ5376007.1"/>
    <property type="molecule type" value="Genomic_DNA"/>
</dbReference>
<reference evidence="2" key="1">
    <citation type="submission" date="2022-12" db="EMBL/GenBank/DDBJ databases">
        <authorList>
            <person name="Petersen C."/>
        </authorList>
    </citation>
    <scope>NUCLEOTIDE SEQUENCE</scope>
    <source>
        <strain evidence="2">IBT 29677</strain>
    </source>
</reference>
<feature type="region of interest" description="Disordered" evidence="1">
    <location>
        <begin position="199"/>
        <end position="260"/>
    </location>
</feature>
<organism evidence="2 3">
    <name type="scientific">Penicillium cosmopolitanum</name>
    <dbReference type="NCBI Taxonomy" id="1131564"/>
    <lineage>
        <taxon>Eukaryota</taxon>
        <taxon>Fungi</taxon>
        <taxon>Dikarya</taxon>
        <taxon>Ascomycota</taxon>
        <taxon>Pezizomycotina</taxon>
        <taxon>Eurotiomycetes</taxon>
        <taxon>Eurotiomycetidae</taxon>
        <taxon>Eurotiales</taxon>
        <taxon>Aspergillaceae</taxon>
        <taxon>Penicillium</taxon>
    </lineage>
</organism>
<reference evidence="2" key="2">
    <citation type="journal article" date="2023" name="IMA Fungus">
        <title>Comparative genomic study of the Penicillium genus elucidates a diverse pangenome and 15 lateral gene transfer events.</title>
        <authorList>
            <person name="Petersen C."/>
            <person name="Sorensen T."/>
            <person name="Nielsen M.R."/>
            <person name="Sondergaard T.E."/>
            <person name="Sorensen J.L."/>
            <person name="Fitzpatrick D.A."/>
            <person name="Frisvad J.C."/>
            <person name="Nielsen K.L."/>
        </authorList>
    </citation>
    <scope>NUCLEOTIDE SEQUENCE</scope>
    <source>
        <strain evidence="2">IBT 29677</strain>
    </source>
</reference>
<feature type="compositionally biased region" description="Basic and acidic residues" evidence="1">
    <location>
        <begin position="251"/>
        <end position="260"/>
    </location>
</feature>
<feature type="compositionally biased region" description="Low complexity" evidence="1">
    <location>
        <begin position="397"/>
        <end position="408"/>
    </location>
</feature>
<name>A0A9W9SD93_9EURO</name>
<dbReference type="Proteomes" id="UP001147747">
    <property type="component" value="Unassembled WGS sequence"/>
</dbReference>
<evidence type="ECO:0000313" key="3">
    <source>
        <dbReference type="Proteomes" id="UP001147747"/>
    </source>
</evidence>
<accession>A0A9W9SD93</accession>
<sequence length="648" mass="71674">MSGVEVIAVVACVAAGKEYFSHSATRLQAYIYMTVISAYHDGSAVFQEVRKKWRERRTPHPQAASSTAIDLENSLQRSRVDILTQWNGHVGRLGQRFEVGDEIAQATMKDILIGLQITLLTHLREDGAHLDIFALLNISDLSRARTISAMHELYQRLAQTAPIPWQMMSPVAPGLPIIEPHSGLAQYIGVINTLSSSQAPTEQHSYPAGFYYSPGQPPPGQIPGRVFTGSISSSPPEITSASHRPSVDAGSPRDRGDRRFSSISSTFNWLRDRRRSSVESSDRSERDDRSDIAAFSGLPSGVPTGLPSPPQSSYVEPSGARQIPQRRPSELEAPVEQNVLSENPWISVIEEKEQEREDYDLIHGQQEHHGHTYDYNYSPSHMQQYQNLPQQHHHHNQQQQQQQQQPQQAPVPGYRPGLKTPPPTQHISNPNLGVPRAPPTPSIHSDVSLDSGSSNRSDVIILPLSTTVALWPPSRSNDYAGFCKGAWKQNSGFEGFKVHSVPIGYYSLVPKWKCVSCFFEMPMASTDSHSNSQSQSRGNGSNDASFDQKVYTHAASKIRYRWSFLAKSHIARKTRNNGDASRIGTFGCMFCCFENDRSALAFGSLDVFMNHLGTVHRGFAGSLLGSTRCVVGRVAGAEENFDINILPA</sequence>
<proteinExistence type="predicted"/>